<protein>
    <submittedName>
        <fullName evidence="1">Adaptin AP complex subunit alpha</fullName>
    </submittedName>
</protein>
<dbReference type="OrthoDB" id="413467at2759"/>
<reference evidence="1" key="1">
    <citation type="submission" date="2022-10" db="EMBL/GenBank/DDBJ databases">
        <title>Adaptive evolution leads to modifications in subtelomeric GC content in a zoonotic Cryptosporidium species.</title>
        <authorList>
            <person name="Li J."/>
            <person name="Feng Y."/>
            <person name="Xiao L."/>
        </authorList>
    </citation>
    <scope>NUCLEOTIDE SEQUENCE</scope>
    <source>
        <strain evidence="1">33844</strain>
    </source>
</reference>
<organism evidence="1">
    <name type="scientific">Cryptosporidium canis</name>
    <dbReference type="NCBI Taxonomy" id="195482"/>
    <lineage>
        <taxon>Eukaryota</taxon>
        <taxon>Sar</taxon>
        <taxon>Alveolata</taxon>
        <taxon>Apicomplexa</taxon>
        <taxon>Conoidasida</taxon>
        <taxon>Coccidia</taxon>
        <taxon>Eucoccidiorida</taxon>
        <taxon>Eimeriorina</taxon>
        <taxon>Cryptosporidiidae</taxon>
        <taxon>Cryptosporidium</taxon>
    </lineage>
</organism>
<gene>
    <name evidence="1" type="ORF">OJ253_615</name>
</gene>
<accession>A0A9D5DIH0</accession>
<dbReference type="Gene3D" id="2.60.40.1230">
    <property type="match status" value="1"/>
</dbReference>
<dbReference type="SUPFAM" id="SSF49348">
    <property type="entry name" value="Clathrin adaptor appendage domain"/>
    <property type="match status" value="1"/>
</dbReference>
<proteinExistence type="predicted"/>
<name>A0A9D5DIH0_9CRYT</name>
<evidence type="ECO:0000313" key="1">
    <source>
        <dbReference type="EMBL" id="KAJ1612357.1"/>
    </source>
</evidence>
<sequence>MGMSSCFSSSQKRTQLKIGREINYLTETKEVFDKKSSFFILSASKYNNNKSKIIVDIIKAGISNIRLAFEKRYLYLSLLDKLILDNFAFLQYSYKNDLLSYILLISGNLDKQQYFDCSENDGSVGLLYNFSISCIKRWYEKYSLVNDESVGMLRDFMLNQFSNPSENIDNSLYDEADITESNTLNIIQRDTSLPENSSTSPNPKDDFKLEINIPNSASLGVPNPVCDDCYSDTSKKETFTDNLNSPCDYTTNQCNILDDKFIGNDRNEVKENIDANLSISEPKQISVGFDGSSLNEMKTVEMKYNLLKEKYLFLVQKNEYLQSKLDYHEDFNVIGRNKQTCCIQDNNFQLLGNTSNITELSDSFFKNFNNLIIQNDWILFEDNVIQLGVKFQISGSSGYFDLYFGNKLPTRLEDFALSFSFSNVYPNALSIKQHSEVGHPKYVIGKQQLCLNFKVECSDVYTGVPLVNIQFLFADNTPREIILPFPLVISKFSYEKDSFSTEFLPDLWHSEVFLMSQASTQTTINSTVRSISGIVKMCKLNDTFRLFVENEDNGEVDKRIYLQGDVLNNDVIVQVNESTPHSFIFRVRSDSGILSNSILSIILFQIKNSSF</sequence>
<comment type="caution">
    <text evidence="1">The sequence shown here is derived from an EMBL/GenBank/DDBJ whole genome shotgun (WGS) entry which is preliminary data.</text>
</comment>
<dbReference type="Proteomes" id="UP001067231">
    <property type="component" value="Unassembled WGS sequence"/>
</dbReference>
<dbReference type="InterPro" id="IPR013041">
    <property type="entry name" value="Clathrin_app_Ig-like_sf"/>
</dbReference>
<dbReference type="EMBL" id="JAPCXC010000007">
    <property type="protein sequence ID" value="KAJ1612357.1"/>
    <property type="molecule type" value="Genomic_DNA"/>
</dbReference>
<dbReference type="AlphaFoldDB" id="A0A9D5DIH0"/>